<dbReference type="GO" id="GO:0006355">
    <property type="term" value="P:regulation of DNA-templated transcription"/>
    <property type="evidence" value="ECO:0007669"/>
    <property type="project" value="InterPro"/>
</dbReference>
<dbReference type="InterPro" id="IPR013088">
    <property type="entry name" value="Znf_NHR/GATA"/>
</dbReference>
<evidence type="ECO:0000256" key="1">
    <source>
        <dbReference type="ARBA" id="ARBA00022723"/>
    </source>
</evidence>
<comment type="subunit">
    <text evidence="3">Interacts with GyrB.</text>
</comment>
<dbReference type="PANTHER" id="PTHR36150">
    <property type="entry name" value="DNA GYRASE INHIBITOR YACG"/>
    <property type="match status" value="1"/>
</dbReference>
<dbReference type="Pfam" id="PF03884">
    <property type="entry name" value="YacG"/>
    <property type="match status" value="1"/>
</dbReference>
<dbReference type="EMBL" id="FOYI01000001">
    <property type="protein sequence ID" value="SFQ94633.1"/>
    <property type="molecule type" value="Genomic_DNA"/>
</dbReference>
<dbReference type="OrthoDB" id="9809663at2"/>
<accession>A0A1I6CNA6</accession>
<protein>
    <recommendedName>
        <fullName evidence="3">DNA gyrase inhibitor YacG</fullName>
    </recommendedName>
</protein>
<dbReference type="HAMAP" id="MF_00649">
    <property type="entry name" value="DNA_gyrase_inhibitor_YacG"/>
    <property type="match status" value="1"/>
</dbReference>
<dbReference type="AlphaFoldDB" id="A0A1I6CNA6"/>
<proteinExistence type="inferred from homology"/>
<dbReference type="PANTHER" id="PTHR36150:SF1">
    <property type="entry name" value="DNA GYRASE INHIBITOR YACG"/>
    <property type="match status" value="1"/>
</dbReference>
<sequence>MSCPICDKPTVKAFRPFCSQRCADIDLGKWMTGRYTIPTHEVEDEDTPTPKPN</sequence>
<feature type="binding site" evidence="3">
    <location>
        <position position="3"/>
    </location>
    <ligand>
        <name>Zn(2+)</name>
        <dbReference type="ChEBI" id="CHEBI:29105"/>
    </ligand>
</feature>
<dbReference type="GO" id="GO:0008270">
    <property type="term" value="F:zinc ion binding"/>
    <property type="evidence" value="ECO:0007669"/>
    <property type="project" value="UniProtKB-UniRule"/>
</dbReference>
<dbReference type="SUPFAM" id="SSF57716">
    <property type="entry name" value="Glucocorticoid receptor-like (DNA-binding domain)"/>
    <property type="match status" value="1"/>
</dbReference>
<feature type="binding site" evidence="3">
    <location>
        <position position="6"/>
    </location>
    <ligand>
        <name>Zn(2+)</name>
        <dbReference type="ChEBI" id="CHEBI:29105"/>
    </ligand>
</feature>
<dbReference type="RefSeq" id="WP_092075467.1">
    <property type="nucleotide sequence ID" value="NZ_FOYI01000001.1"/>
</dbReference>
<feature type="binding site" evidence="3">
    <location>
        <position position="22"/>
    </location>
    <ligand>
        <name>Zn(2+)</name>
        <dbReference type="ChEBI" id="CHEBI:29105"/>
    </ligand>
</feature>
<evidence type="ECO:0000256" key="2">
    <source>
        <dbReference type="ARBA" id="ARBA00022833"/>
    </source>
</evidence>
<evidence type="ECO:0000313" key="5">
    <source>
        <dbReference type="Proteomes" id="UP000199302"/>
    </source>
</evidence>
<keyword evidence="5" id="KW-1185">Reference proteome</keyword>
<comment type="function">
    <text evidence="3">Inhibits all the catalytic activities of DNA gyrase by preventing its interaction with DNA. Acts by binding directly to the C-terminal domain of GyrB, which probably disrupts DNA binding by the gyrase.</text>
</comment>
<keyword evidence="2 3" id="KW-0862">Zinc</keyword>
<evidence type="ECO:0000313" key="4">
    <source>
        <dbReference type="EMBL" id="SFQ94633.1"/>
    </source>
</evidence>
<name>A0A1I6CNA6_9RHOB</name>
<feature type="binding site" evidence="3">
    <location>
        <position position="18"/>
    </location>
    <ligand>
        <name>Zn(2+)</name>
        <dbReference type="ChEBI" id="CHEBI:29105"/>
    </ligand>
</feature>
<dbReference type="Proteomes" id="UP000199302">
    <property type="component" value="Unassembled WGS sequence"/>
</dbReference>
<organism evidence="4 5">
    <name type="scientific">Poseidonocella sedimentorum</name>
    <dbReference type="NCBI Taxonomy" id="871652"/>
    <lineage>
        <taxon>Bacteria</taxon>
        <taxon>Pseudomonadati</taxon>
        <taxon>Pseudomonadota</taxon>
        <taxon>Alphaproteobacteria</taxon>
        <taxon>Rhodobacterales</taxon>
        <taxon>Roseobacteraceae</taxon>
        <taxon>Poseidonocella</taxon>
    </lineage>
</organism>
<dbReference type="GO" id="GO:0008657">
    <property type="term" value="F:DNA topoisomerase type II (double strand cut, ATP-hydrolyzing) inhibitor activity"/>
    <property type="evidence" value="ECO:0007669"/>
    <property type="project" value="UniProtKB-UniRule"/>
</dbReference>
<dbReference type="InterPro" id="IPR005584">
    <property type="entry name" value="DNA_gyrase_inhibitor_YacG"/>
</dbReference>
<comment type="similarity">
    <text evidence="3">Belongs to the DNA gyrase inhibitor YacG family.</text>
</comment>
<comment type="cofactor">
    <cofactor evidence="3">
        <name>Zn(2+)</name>
        <dbReference type="ChEBI" id="CHEBI:29105"/>
    </cofactor>
    <text evidence="3">Binds 1 zinc ion.</text>
</comment>
<evidence type="ECO:0000256" key="3">
    <source>
        <dbReference type="HAMAP-Rule" id="MF_00649"/>
    </source>
</evidence>
<dbReference type="STRING" id="871652.SAMN04515673_10165"/>
<keyword evidence="1 3" id="KW-0479">Metal-binding</keyword>
<dbReference type="Gene3D" id="3.30.50.10">
    <property type="entry name" value="Erythroid Transcription Factor GATA-1, subunit A"/>
    <property type="match status" value="1"/>
</dbReference>
<reference evidence="4 5" key="1">
    <citation type="submission" date="2016-10" db="EMBL/GenBank/DDBJ databases">
        <authorList>
            <person name="de Groot N.N."/>
        </authorList>
    </citation>
    <scope>NUCLEOTIDE SEQUENCE [LARGE SCALE GENOMIC DNA]</scope>
    <source>
        <strain evidence="5">KMM 9023,NRIC 0796,JCM 17311,KCTC 23692</strain>
    </source>
</reference>
<gene>
    <name evidence="3" type="primary">yacG</name>
    <name evidence="4" type="ORF">SAMN04515673_10165</name>
</gene>